<dbReference type="Gene3D" id="1.20.1720.10">
    <property type="entry name" value="Multidrug resistance protein D"/>
    <property type="match status" value="1"/>
</dbReference>
<dbReference type="NCBIfam" id="TIGR00711">
    <property type="entry name" value="efflux_EmrB"/>
    <property type="match status" value="1"/>
</dbReference>
<evidence type="ECO:0000256" key="1">
    <source>
        <dbReference type="ARBA" id="ARBA00004651"/>
    </source>
</evidence>
<dbReference type="PANTHER" id="PTHR42718:SF39">
    <property type="entry name" value="ACTINORHODIN TRANSPORTER-RELATED"/>
    <property type="match status" value="1"/>
</dbReference>
<dbReference type="GO" id="GO:0022857">
    <property type="term" value="F:transmembrane transporter activity"/>
    <property type="evidence" value="ECO:0007669"/>
    <property type="project" value="InterPro"/>
</dbReference>
<keyword evidence="3" id="KW-1003">Cell membrane</keyword>
<dbReference type="RefSeq" id="WP_197006498.1">
    <property type="nucleotide sequence ID" value="NZ_BONS01000006.1"/>
</dbReference>
<evidence type="ECO:0000256" key="7">
    <source>
        <dbReference type="SAM" id="Phobius"/>
    </source>
</evidence>
<feature type="transmembrane region" description="Helical" evidence="7">
    <location>
        <begin position="412"/>
        <end position="433"/>
    </location>
</feature>
<reference evidence="9" key="1">
    <citation type="submission" date="2020-11" db="EMBL/GenBank/DDBJ databases">
        <title>Sequencing the genomes of 1000 actinobacteria strains.</title>
        <authorList>
            <person name="Klenk H.-P."/>
        </authorList>
    </citation>
    <scope>NUCLEOTIDE SEQUENCE</scope>
    <source>
        <strain evidence="9">DSM 45356</strain>
    </source>
</reference>
<evidence type="ECO:0000256" key="3">
    <source>
        <dbReference type="ARBA" id="ARBA00022475"/>
    </source>
</evidence>
<evidence type="ECO:0000256" key="4">
    <source>
        <dbReference type="ARBA" id="ARBA00022692"/>
    </source>
</evidence>
<feature type="transmembrane region" description="Helical" evidence="7">
    <location>
        <begin position="116"/>
        <end position="138"/>
    </location>
</feature>
<sequence>MTLATAPHTEAEPAPYKYRWMVLATVLAAEVMDLLDSTIINVAAPSVQRSIGGTFSTIQWIAAGYTLAFAVMLITGGRLGDIFGRKKMFLLGAAGFTLSSIACALCQTPGQLITARVLQGALGAIMIPQGLGVLKAVFPPKEMGAAFGAFGPVMGLSAVCGPIMAGALIDADWFGTGWRMIFLVNVPLGLIAFFAALRYMPEGGSPDRPKLDLLGALLVTAGSLALIYPLVQGQEKDWPAWMFALMAASVPIFALFTWYQSRRRNSPLVEPSLLKQRAFTGGLAVFLVFFAAMVGFMLVFGLFAQIGLGYSPLKAGLNMAPWSFGIAIGAVLAGAVLTAKLGRRVVHLGLIVMGIGQVAIWFTLGHYGTAVTVWNFLPATLLSGIGMGMGMVPLFDFILAGVNEREVGSASGVLNAFQQLGGSIGVALLGTLFFHGLGGRPSGGDFVHVTQNLLWICLGLYALTFALVFLLPKKAREDQTH</sequence>
<gene>
    <name evidence="9" type="ORF">IW245_006081</name>
</gene>
<feature type="transmembrane region" description="Helical" evidence="7">
    <location>
        <begin position="376"/>
        <end position="400"/>
    </location>
</feature>
<comment type="caution">
    <text evidence="9">The sequence shown here is derived from an EMBL/GenBank/DDBJ whole genome shotgun (WGS) entry which is preliminary data.</text>
</comment>
<protein>
    <submittedName>
        <fullName evidence="9">EmrB/QacA subfamily drug resistance transporter</fullName>
    </submittedName>
</protein>
<evidence type="ECO:0000256" key="5">
    <source>
        <dbReference type="ARBA" id="ARBA00022989"/>
    </source>
</evidence>
<organism evidence="9 10">
    <name type="scientific">Longispora fulva</name>
    <dbReference type="NCBI Taxonomy" id="619741"/>
    <lineage>
        <taxon>Bacteria</taxon>
        <taxon>Bacillati</taxon>
        <taxon>Actinomycetota</taxon>
        <taxon>Actinomycetes</taxon>
        <taxon>Micromonosporales</taxon>
        <taxon>Micromonosporaceae</taxon>
        <taxon>Longispora</taxon>
    </lineage>
</organism>
<feature type="transmembrane region" description="Helical" evidence="7">
    <location>
        <begin position="57"/>
        <end position="76"/>
    </location>
</feature>
<dbReference type="AlphaFoldDB" id="A0A8J7KSQ4"/>
<dbReference type="SUPFAM" id="SSF103473">
    <property type="entry name" value="MFS general substrate transporter"/>
    <property type="match status" value="1"/>
</dbReference>
<feature type="domain" description="Major facilitator superfamily (MFS) profile" evidence="8">
    <location>
        <begin position="22"/>
        <end position="476"/>
    </location>
</feature>
<comment type="subcellular location">
    <subcellularLocation>
        <location evidence="1">Cell membrane</location>
        <topology evidence="1">Multi-pass membrane protein</topology>
    </subcellularLocation>
</comment>
<dbReference type="PANTHER" id="PTHR42718">
    <property type="entry name" value="MAJOR FACILITATOR SUPERFAMILY MULTIDRUG TRANSPORTER MFSC"/>
    <property type="match status" value="1"/>
</dbReference>
<dbReference type="InterPro" id="IPR036259">
    <property type="entry name" value="MFS_trans_sf"/>
</dbReference>
<dbReference type="GO" id="GO:0005886">
    <property type="term" value="C:plasma membrane"/>
    <property type="evidence" value="ECO:0007669"/>
    <property type="project" value="UniProtKB-SubCell"/>
</dbReference>
<dbReference type="InterPro" id="IPR004638">
    <property type="entry name" value="EmrB-like"/>
</dbReference>
<feature type="transmembrane region" description="Helical" evidence="7">
    <location>
        <begin position="240"/>
        <end position="259"/>
    </location>
</feature>
<dbReference type="CDD" id="cd17321">
    <property type="entry name" value="MFS_MMR_MDR_like"/>
    <property type="match status" value="1"/>
</dbReference>
<evidence type="ECO:0000256" key="2">
    <source>
        <dbReference type="ARBA" id="ARBA00022448"/>
    </source>
</evidence>
<feature type="transmembrane region" description="Helical" evidence="7">
    <location>
        <begin position="345"/>
        <end position="364"/>
    </location>
</feature>
<evidence type="ECO:0000313" key="9">
    <source>
        <dbReference type="EMBL" id="MBG6139887.1"/>
    </source>
</evidence>
<feature type="transmembrane region" description="Helical" evidence="7">
    <location>
        <begin position="279"/>
        <end position="307"/>
    </location>
</feature>
<dbReference type="Proteomes" id="UP000622552">
    <property type="component" value="Unassembled WGS sequence"/>
</dbReference>
<dbReference type="Pfam" id="PF07690">
    <property type="entry name" value="MFS_1"/>
    <property type="match status" value="1"/>
</dbReference>
<dbReference type="InterPro" id="IPR011701">
    <property type="entry name" value="MFS"/>
</dbReference>
<dbReference type="EMBL" id="JADOUF010000001">
    <property type="protein sequence ID" value="MBG6139887.1"/>
    <property type="molecule type" value="Genomic_DNA"/>
</dbReference>
<accession>A0A8J7KSQ4</accession>
<dbReference type="Gene3D" id="1.20.1250.20">
    <property type="entry name" value="MFS general substrate transporter like domains"/>
    <property type="match status" value="1"/>
</dbReference>
<proteinExistence type="predicted"/>
<keyword evidence="6 7" id="KW-0472">Membrane</keyword>
<dbReference type="InterPro" id="IPR020846">
    <property type="entry name" value="MFS_dom"/>
</dbReference>
<feature type="transmembrane region" description="Helical" evidence="7">
    <location>
        <begin position="145"/>
        <end position="169"/>
    </location>
</feature>
<keyword evidence="10" id="KW-1185">Reference proteome</keyword>
<feature type="transmembrane region" description="Helical" evidence="7">
    <location>
        <begin position="319"/>
        <end position="338"/>
    </location>
</feature>
<evidence type="ECO:0000259" key="8">
    <source>
        <dbReference type="PROSITE" id="PS50850"/>
    </source>
</evidence>
<evidence type="ECO:0000256" key="6">
    <source>
        <dbReference type="ARBA" id="ARBA00023136"/>
    </source>
</evidence>
<feature type="transmembrane region" description="Helical" evidence="7">
    <location>
        <begin position="211"/>
        <end position="228"/>
    </location>
</feature>
<feature type="transmembrane region" description="Helical" evidence="7">
    <location>
        <begin position="453"/>
        <end position="471"/>
    </location>
</feature>
<dbReference type="PROSITE" id="PS50850">
    <property type="entry name" value="MFS"/>
    <property type="match status" value="1"/>
</dbReference>
<name>A0A8J7KSQ4_9ACTN</name>
<evidence type="ECO:0000313" key="10">
    <source>
        <dbReference type="Proteomes" id="UP000622552"/>
    </source>
</evidence>
<feature type="transmembrane region" description="Helical" evidence="7">
    <location>
        <begin position="88"/>
        <end position="110"/>
    </location>
</feature>
<feature type="transmembrane region" description="Helical" evidence="7">
    <location>
        <begin position="181"/>
        <end position="199"/>
    </location>
</feature>
<keyword evidence="4 7" id="KW-0812">Transmembrane</keyword>
<keyword evidence="2" id="KW-0813">Transport</keyword>
<keyword evidence="5 7" id="KW-1133">Transmembrane helix</keyword>